<reference evidence="5 6" key="1">
    <citation type="journal article" date="2017" name="Front. Microbiol.">
        <title>Genome of Ca. Pandoraea novymonadis, an Endosymbiotic Bacterium of the Trypanosomatid Novymonas esmeraldas.</title>
        <authorList>
            <person name="Kostygov A.Y."/>
            <person name="Butenko A."/>
            <person name="Nenarokova A."/>
            <person name="Tashyreva D."/>
            <person name="Flegontov P."/>
            <person name="Lukes J."/>
            <person name="Yurchenko V."/>
        </authorList>
    </citation>
    <scope>NUCLEOTIDE SEQUENCE [LARGE SCALE GENOMIC DNA]</scope>
    <source>
        <strain evidence="5 6">E262</strain>
    </source>
</reference>
<organism evidence="5 6">
    <name type="scientific">Candidatus Pandoraea novymonadis</name>
    <dbReference type="NCBI Taxonomy" id="1808959"/>
    <lineage>
        <taxon>Bacteria</taxon>
        <taxon>Pseudomonadati</taxon>
        <taxon>Pseudomonadota</taxon>
        <taxon>Betaproteobacteria</taxon>
        <taxon>Burkholderiales</taxon>
        <taxon>Burkholderiaceae</taxon>
        <taxon>Pandoraea</taxon>
    </lineage>
</organism>
<dbReference type="Gene3D" id="3.30.1360.40">
    <property type="match status" value="1"/>
</dbReference>
<keyword evidence="2 3" id="KW-0648">Protein biosynthesis</keyword>
<dbReference type="Gene3D" id="1.10.132.20">
    <property type="entry name" value="Ribosome-recycling factor"/>
    <property type="match status" value="1"/>
</dbReference>
<proteinExistence type="inferred from homology"/>
<keyword evidence="3" id="KW-0963">Cytoplasm</keyword>
<keyword evidence="6" id="KW-1185">Reference proteome</keyword>
<dbReference type="PANTHER" id="PTHR20982">
    <property type="entry name" value="RIBOSOME RECYCLING FACTOR"/>
    <property type="match status" value="1"/>
</dbReference>
<protein>
    <recommendedName>
        <fullName evidence="3">Ribosome-recycling factor</fullName>
        <shortName evidence="3">RRF</shortName>
    </recommendedName>
    <alternativeName>
        <fullName evidence="3">Ribosome-releasing factor</fullName>
    </alternativeName>
</protein>
<accession>A0ABX5FFU6</accession>
<dbReference type="CDD" id="cd00520">
    <property type="entry name" value="RRF"/>
    <property type="match status" value="1"/>
</dbReference>
<evidence type="ECO:0000259" key="4">
    <source>
        <dbReference type="Pfam" id="PF01765"/>
    </source>
</evidence>
<evidence type="ECO:0000256" key="3">
    <source>
        <dbReference type="HAMAP-Rule" id="MF_00040"/>
    </source>
</evidence>
<dbReference type="RefSeq" id="WP_106182096.1">
    <property type="nucleotide sequence ID" value="NZ_MUHY01000001.1"/>
</dbReference>
<evidence type="ECO:0000256" key="1">
    <source>
        <dbReference type="ARBA" id="ARBA00005912"/>
    </source>
</evidence>
<dbReference type="NCBIfam" id="TIGR00496">
    <property type="entry name" value="frr"/>
    <property type="match status" value="1"/>
</dbReference>
<dbReference type="SUPFAM" id="SSF55194">
    <property type="entry name" value="Ribosome recycling factor, RRF"/>
    <property type="match status" value="1"/>
</dbReference>
<dbReference type="HAMAP" id="MF_00040">
    <property type="entry name" value="RRF"/>
    <property type="match status" value="1"/>
</dbReference>
<comment type="subcellular location">
    <subcellularLocation>
        <location evidence="3">Cytoplasm</location>
    </subcellularLocation>
</comment>
<name>A0ABX5FFU6_9BURK</name>
<comment type="function">
    <text evidence="3">Responsible for the release of ribosomes from messenger RNA at the termination of protein biosynthesis. May increase the efficiency of translation by recycling ribosomes from one round of translation to another.</text>
</comment>
<evidence type="ECO:0000256" key="2">
    <source>
        <dbReference type="ARBA" id="ARBA00022917"/>
    </source>
</evidence>
<feature type="domain" description="Ribosome recycling factor" evidence="4">
    <location>
        <begin position="21"/>
        <end position="184"/>
    </location>
</feature>
<dbReference type="InterPro" id="IPR002661">
    <property type="entry name" value="Ribosome_recyc_fac"/>
</dbReference>
<evidence type="ECO:0000313" key="6">
    <source>
        <dbReference type="Proteomes" id="UP000242660"/>
    </source>
</evidence>
<dbReference type="Pfam" id="PF01765">
    <property type="entry name" value="RRF"/>
    <property type="match status" value="1"/>
</dbReference>
<dbReference type="EMBL" id="MUHY01000001">
    <property type="protein sequence ID" value="PSB92032.1"/>
    <property type="molecule type" value="Genomic_DNA"/>
</dbReference>
<comment type="caution">
    <text evidence="5">The sequence shown here is derived from an EMBL/GenBank/DDBJ whole genome shotgun (WGS) entry which is preliminary data.</text>
</comment>
<evidence type="ECO:0000313" key="5">
    <source>
        <dbReference type="EMBL" id="PSB92032.1"/>
    </source>
</evidence>
<sequence length="186" mass="21197">MTVFDVKKNIEQKMLKSIESFKMDLGKIRTGRAHIGLLDHVHVDYYGSMLPIPQTANVTLLDARTISVQPWEKKMVNVIQKAIRDANLGLNPTAEGTLIRVPMPMLTEERRRELTRVVKQEAEAAKVSIRSLRREANDTLKKIVKDKEASEDAERRASDDVQKLTDKFVAEIEKLTEAKEVELMTL</sequence>
<dbReference type="PANTHER" id="PTHR20982:SF3">
    <property type="entry name" value="MITOCHONDRIAL RIBOSOME RECYCLING FACTOR PSEUDO 1"/>
    <property type="match status" value="1"/>
</dbReference>
<dbReference type="Proteomes" id="UP000242660">
    <property type="component" value="Unassembled WGS sequence"/>
</dbReference>
<comment type="similarity">
    <text evidence="1 3">Belongs to the RRF family.</text>
</comment>
<dbReference type="InterPro" id="IPR036191">
    <property type="entry name" value="RRF_sf"/>
</dbReference>
<gene>
    <name evidence="3 5" type="primary">frr</name>
    <name evidence="5" type="ORF">BZL35_00258</name>
</gene>
<dbReference type="InterPro" id="IPR023584">
    <property type="entry name" value="Ribosome_recyc_fac_dom"/>
</dbReference>